<dbReference type="KEGG" id="tasa:A1Q1_03531"/>
<feature type="compositionally biased region" description="Low complexity" evidence="1">
    <location>
        <begin position="166"/>
        <end position="192"/>
    </location>
</feature>
<organism evidence="2 3">
    <name type="scientific">Trichosporon asahii var. asahii (strain ATCC 90039 / CBS 2479 / JCM 2466 / KCTC 7840 / NBRC 103889/ NCYC 2677 / UAMH 7654)</name>
    <name type="common">Yeast</name>
    <dbReference type="NCBI Taxonomy" id="1186058"/>
    <lineage>
        <taxon>Eukaryota</taxon>
        <taxon>Fungi</taxon>
        <taxon>Dikarya</taxon>
        <taxon>Basidiomycota</taxon>
        <taxon>Agaricomycotina</taxon>
        <taxon>Tremellomycetes</taxon>
        <taxon>Trichosporonales</taxon>
        <taxon>Trichosporonaceae</taxon>
        <taxon>Trichosporon</taxon>
    </lineage>
</organism>
<feature type="compositionally biased region" description="Polar residues" evidence="1">
    <location>
        <begin position="145"/>
        <end position="154"/>
    </location>
</feature>
<dbReference type="Proteomes" id="UP000002748">
    <property type="component" value="Unassembled WGS sequence"/>
</dbReference>
<dbReference type="OrthoDB" id="5352132at2759"/>
<sequence>MAFRQLRAYRGDPRPQSYPQTPSDTFPSLPSVLLSNSSSEDRDGRSKSGSSSGRSRTEASKKKHDALKLSKGQSRETTSKKGSRHADVIDRWDPTGLGHAMWHHSGPYDAAAPSRNLHGPQTKAPMHAFSGPPVAPVAAPARQASAISIGTTPNPREDNGEQAVVGGRRPSGAAARRRSSGGLSNPYSSSLPASGGFFPDTHHEEAEEGDYARRERERQREEKYRAMKAAWGIDTPLRGLWFFATRRAGVPRSPGGKKIGFGGARSPPINEDSAEDFVGSHQSRGSFSRPGGGVKRTKSLMQRLKGMRGDRSHSPNKYGNDVPPLPASPGSGHERAPSAGRSLSRGSNGGARDSPTKGYGDELEPIQYGAVEGADAREELESELPARPAFPQHRSSSGHPVMPVMPEFDDLHQTRSNSYYEPPSGGDMKRKTSIVKRFKDKVAK</sequence>
<evidence type="ECO:0000313" key="3">
    <source>
        <dbReference type="Proteomes" id="UP000002748"/>
    </source>
</evidence>
<feature type="compositionally biased region" description="Basic and acidic residues" evidence="1">
    <location>
        <begin position="73"/>
        <end position="93"/>
    </location>
</feature>
<dbReference type="AlphaFoldDB" id="J5SUR9"/>
<feature type="compositionally biased region" description="Basic and acidic residues" evidence="1">
    <location>
        <begin position="200"/>
        <end position="219"/>
    </location>
</feature>
<feature type="region of interest" description="Disordered" evidence="1">
    <location>
        <begin position="1"/>
        <end position="219"/>
    </location>
</feature>
<name>J5SUR9_TRIAS</name>
<gene>
    <name evidence="2" type="ORF">A1Q1_03531</name>
</gene>
<dbReference type="PANTHER" id="PTHR28307">
    <property type="entry name" value="PROTEIN PAL1"/>
    <property type="match status" value="1"/>
</dbReference>
<feature type="compositionally biased region" description="Polar residues" evidence="1">
    <location>
        <begin position="17"/>
        <end position="26"/>
    </location>
</feature>
<dbReference type="InterPro" id="IPR013226">
    <property type="entry name" value="Pal1"/>
</dbReference>
<proteinExistence type="predicted"/>
<comment type="caution">
    <text evidence="2">The sequence shown here is derived from an EMBL/GenBank/DDBJ whole genome shotgun (WGS) entry which is preliminary data.</text>
</comment>
<evidence type="ECO:0000256" key="1">
    <source>
        <dbReference type="SAM" id="MobiDB-lite"/>
    </source>
</evidence>
<dbReference type="GO" id="GO:0005737">
    <property type="term" value="C:cytoplasm"/>
    <property type="evidence" value="ECO:0007669"/>
    <property type="project" value="TreeGrafter"/>
</dbReference>
<accession>J5SUR9</accession>
<feature type="compositionally biased region" description="Low complexity" evidence="1">
    <location>
        <begin position="27"/>
        <end position="38"/>
    </location>
</feature>
<dbReference type="Pfam" id="PF08316">
    <property type="entry name" value="Pal1"/>
    <property type="match status" value="1"/>
</dbReference>
<dbReference type="GeneID" id="25987044"/>
<dbReference type="PANTHER" id="PTHR28307:SF2">
    <property type="entry name" value="PROTEIN PAL1"/>
    <property type="match status" value="1"/>
</dbReference>
<reference evidence="2 3" key="1">
    <citation type="journal article" date="2012" name="Eukaryot. Cell">
        <title>Draft genome sequence of CBS 2479, the standard type strain of Trichosporon asahii.</title>
        <authorList>
            <person name="Yang R.Y."/>
            <person name="Li H.T."/>
            <person name="Zhu H."/>
            <person name="Zhou G.P."/>
            <person name="Wang M."/>
            <person name="Wang L."/>
        </authorList>
    </citation>
    <scope>NUCLEOTIDE SEQUENCE [LARGE SCALE GENOMIC DNA]</scope>
    <source>
        <strain evidence="3">ATCC 90039 / CBS 2479 / JCM 2466 / KCTC 7840 / NCYC 2677 / UAMH 7654</strain>
    </source>
</reference>
<protein>
    <submittedName>
        <fullName evidence="2">Uncharacterized protein</fullName>
    </submittedName>
</protein>
<feature type="region of interest" description="Disordered" evidence="1">
    <location>
        <begin position="251"/>
        <end position="444"/>
    </location>
</feature>
<dbReference type="RefSeq" id="XP_014178804.1">
    <property type="nucleotide sequence ID" value="XM_014323329.1"/>
</dbReference>
<dbReference type="EMBL" id="ALBS01000234">
    <property type="protein sequence ID" value="EJT47636.1"/>
    <property type="molecule type" value="Genomic_DNA"/>
</dbReference>
<evidence type="ECO:0000313" key="2">
    <source>
        <dbReference type="EMBL" id="EJT47636.1"/>
    </source>
</evidence>
<dbReference type="VEuPathDB" id="FungiDB:A1Q1_03531"/>
<feature type="compositionally biased region" description="Basic residues" evidence="1">
    <location>
        <begin position="431"/>
        <end position="444"/>
    </location>
</feature>
<dbReference type="HOGENOM" id="CLU_681621_0_0_1"/>